<dbReference type="InterPro" id="IPR047047">
    <property type="entry name" value="GST_Omega-like_C"/>
</dbReference>
<keyword evidence="6" id="KW-1185">Reference proteome</keyword>
<dbReference type="InterPro" id="IPR004045">
    <property type="entry name" value="Glutathione_S-Trfase_N"/>
</dbReference>
<comment type="caution">
    <text evidence="5">The sequence shown here is derived from an EMBL/GenBank/DDBJ whole genome shotgun (WGS) entry which is preliminary data.</text>
</comment>
<feature type="binding site" evidence="2">
    <location>
        <begin position="140"/>
        <end position="141"/>
    </location>
    <ligand>
        <name>glutathione</name>
        <dbReference type="ChEBI" id="CHEBI:57925"/>
    </ligand>
</feature>
<reference evidence="5" key="1">
    <citation type="submission" date="2022-11" db="EMBL/GenBank/DDBJ databases">
        <title>Minimal conservation of predation-associated metabolite biosynthetic gene clusters underscores biosynthetic potential of Myxococcota including descriptions for ten novel species: Archangium lansinium sp. nov., Myxococcus landrumus sp. nov., Nannocystis bai.</title>
        <authorList>
            <person name="Ahearne A."/>
            <person name="Stevens C."/>
            <person name="Phillips K."/>
        </authorList>
    </citation>
    <scope>NUCLEOTIDE SEQUENCE</scope>
    <source>
        <strain evidence="5">Na p29</strain>
    </source>
</reference>
<organism evidence="5 6">
    <name type="scientific">Nannocystis pusilla</name>
    <dbReference type="NCBI Taxonomy" id="889268"/>
    <lineage>
        <taxon>Bacteria</taxon>
        <taxon>Pseudomonadati</taxon>
        <taxon>Myxococcota</taxon>
        <taxon>Polyangia</taxon>
        <taxon>Nannocystales</taxon>
        <taxon>Nannocystaceae</taxon>
        <taxon>Nannocystis</taxon>
    </lineage>
</organism>
<evidence type="ECO:0000256" key="1">
    <source>
        <dbReference type="PIRSR" id="PIRSR015753-1"/>
    </source>
</evidence>
<dbReference type="Gene3D" id="3.40.30.10">
    <property type="entry name" value="Glutaredoxin"/>
    <property type="match status" value="1"/>
</dbReference>
<evidence type="ECO:0000313" key="6">
    <source>
        <dbReference type="Proteomes" id="UP001150924"/>
    </source>
</evidence>
<dbReference type="SFLD" id="SFLDG01148">
    <property type="entry name" value="Xi_(cytGST)"/>
    <property type="match status" value="1"/>
</dbReference>
<dbReference type="InterPro" id="IPR036282">
    <property type="entry name" value="Glutathione-S-Trfase_C_sf"/>
</dbReference>
<feature type="binding site" evidence="2">
    <location>
        <position position="89"/>
    </location>
    <ligand>
        <name>glutathione</name>
        <dbReference type="ChEBI" id="CHEBI:57925"/>
    </ligand>
</feature>
<dbReference type="PIRSF" id="PIRSF015753">
    <property type="entry name" value="GST"/>
    <property type="match status" value="1"/>
</dbReference>
<dbReference type="SUPFAM" id="SSF47616">
    <property type="entry name" value="GST C-terminal domain-like"/>
    <property type="match status" value="1"/>
</dbReference>
<evidence type="ECO:0000259" key="4">
    <source>
        <dbReference type="PROSITE" id="PS50405"/>
    </source>
</evidence>
<feature type="binding site" evidence="2">
    <location>
        <begin position="122"/>
        <end position="125"/>
    </location>
    <ligand>
        <name>glutathione</name>
        <dbReference type="ChEBI" id="CHEBI:57925"/>
    </ligand>
</feature>
<protein>
    <submittedName>
        <fullName evidence="5">Glutathione S-transferase family protein</fullName>
    </submittedName>
</protein>
<dbReference type="PANTHER" id="PTHR32419:SF6">
    <property type="entry name" value="GLUTATHIONE S-TRANSFERASE OMEGA-LIKE 1-RELATED"/>
    <property type="match status" value="1"/>
</dbReference>
<feature type="domain" description="GST C-terminal" evidence="4">
    <location>
        <begin position="161"/>
        <end position="291"/>
    </location>
</feature>
<gene>
    <name evidence="5" type="ORF">OV079_22645</name>
</gene>
<feature type="active site" description="Nucleophile" evidence="1">
    <location>
        <position position="56"/>
    </location>
</feature>
<dbReference type="GO" id="GO:0005737">
    <property type="term" value="C:cytoplasm"/>
    <property type="evidence" value="ECO:0007669"/>
    <property type="project" value="TreeGrafter"/>
</dbReference>
<dbReference type="PANTHER" id="PTHR32419">
    <property type="entry name" value="GLUTATHIONYL-HYDROQUINONE REDUCTASE"/>
    <property type="match status" value="1"/>
</dbReference>
<dbReference type="InterPro" id="IPR010987">
    <property type="entry name" value="Glutathione-S-Trfase_C-like"/>
</dbReference>
<dbReference type="Proteomes" id="UP001150924">
    <property type="component" value="Unassembled WGS sequence"/>
</dbReference>
<dbReference type="Pfam" id="PF13409">
    <property type="entry name" value="GST_N_2"/>
    <property type="match status" value="1"/>
</dbReference>
<dbReference type="SFLD" id="SFLDS00019">
    <property type="entry name" value="Glutathione_Transferase_(cytos"/>
    <property type="match status" value="1"/>
</dbReference>
<dbReference type="InterPro" id="IPR016639">
    <property type="entry name" value="GST_Omega/GSH"/>
</dbReference>
<dbReference type="SUPFAM" id="SSF52833">
    <property type="entry name" value="Thioredoxin-like"/>
    <property type="match status" value="1"/>
</dbReference>
<feature type="site" description="Lowers pKa of active site Cys" evidence="3">
    <location>
        <position position="245"/>
    </location>
</feature>
<accession>A0A9X3IYB1</accession>
<dbReference type="CDD" id="cd03190">
    <property type="entry name" value="GST_C_Omega_like"/>
    <property type="match status" value="1"/>
</dbReference>
<feature type="active site" description="Proton donor/acceptor" evidence="1">
    <location>
        <position position="187"/>
    </location>
</feature>
<dbReference type="InterPro" id="IPR040079">
    <property type="entry name" value="Glutathione_S-Trfase"/>
</dbReference>
<sequence>MGMLIDGVWTTKWYEPDEAGNFVRSESQFRERVTADGSSGHPAVAGRYHLYVAHACPWAHRTLLARGLLGLEQAISISVVDPFMGDDGWAFTDRDGCVPDPIFGARFLRSIYLRADPGYSGRTTVPVLWDRERATIVCNESREVLRMLDVEFAALHTRPITLYPKPLQRRIDRTIDQIYGPINNGVYRAGFATKQDAYEEAVRELFAALDHWEGVLEGQRFLCGEVVTEADLCLFTTLLRFDPVYHGHFKCNLRRIVDYPQLSGYLRDLYQLPGVAELCRLDHIKEHYYRSHPQVNPTRIVPLGPISTLEQPHDRGRFGGEPFAAKS</sequence>
<dbReference type="RefSeq" id="WP_267770941.1">
    <property type="nucleotide sequence ID" value="NZ_JAPNKE010000002.1"/>
</dbReference>
<dbReference type="GO" id="GO:0004364">
    <property type="term" value="F:glutathione transferase activity"/>
    <property type="evidence" value="ECO:0007669"/>
    <property type="project" value="InterPro"/>
</dbReference>
<evidence type="ECO:0000256" key="3">
    <source>
        <dbReference type="PIRSR" id="PIRSR015753-3"/>
    </source>
</evidence>
<dbReference type="SFLD" id="SFLDG01206">
    <property type="entry name" value="Xi.1"/>
    <property type="match status" value="1"/>
</dbReference>
<evidence type="ECO:0000256" key="2">
    <source>
        <dbReference type="PIRSR" id="PIRSR015753-2"/>
    </source>
</evidence>
<dbReference type="Gene3D" id="1.20.1050.10">
    <property type="match status" value="1"/>
</dbReference>
<name>A0A9X3IYB1_9BACT</name>
<dbReference type="Pfam" id="PF13410">
    <property type="entry name" value="GST_C_2"/>
    <property type="match status" value="1"/>
</dbReference>
<dbReference type="EMBL" id="JAPNKE010000002">
    <property type="protein sequence ID" value="MCY1008306.1"/>
    <property type="molecule type" value="Genomic_DNA"/>
</dbReference>
<dbReference type="PROSITE" id="PS50405">
    <property type="entry name" value="GST_CTER"/>
    <property type="match status" value="1"/>
</dbReference>
<dbReference type="InterPro" id="IPR036249">
    <property type="entry name" value="Thioredoxin-like_sf"/>
</dbReference>
<evidence type="ECO:0000313" key="5">
    <source>
        <dbReference type="EMBL" id="MCY1008306.1"/>
    </source>
</evidence>
<dbReference type="AlphaFoldDB" id="A0A9X3IYB1"/>
<proteinExistence type="predicted"/>
<feature type="site" description="Lowers pKa of active site Cys" evidence="3">
    <location>
        <position position="288"/>
    </location>
</feature>